<reference evidence="1 2" key="1">
    <citation type="journal article" date="2022" name="DNA Res.">
        <title>Chromosomal-level genome assembly of the orchid tree Bauhinia variegata (Leguminosae; Cercidoideae) supports the allotetraploid origin hypothesis of Bauhinia.</title>
        <authorList>
            <person name="Zhong Y."/>
            <person name="Chen Y."/>
            <person name="Zheng D."/>
            <person name="Pang J."/>
            <person name="Liu Y."/>
            <person name="Luo S."/>
            <person name="Meng S."/>
            <person name="Qian L."/>
            <person name="Wei D."/>
            <person name="Dai S."/>
            <person name="Zhou R."/>
        </authorList>
    </citation>
    <scope>NUCLEOTIDE SEQUENCE [LARGE SCALE GENOMIC DNA]</scope>
    <source>
        <strain evidence="1">BV-YZ2020</strain>
    </source>
</reference>
<dbReference type="EMBL" id="CM039439">
    <property type="protein sequence ID" value="KAI4295943.1"/>
    <property type="molecule type" value="Genomic_DNA"/>
</dbReference>
<gene>
    <name evidence="1" type="ORF">L6164_035936</name>
</gene>
<evidence type="ECO:0000313" key="2">
    <source>
        <dbReference type="Proteomes" id="UP000828941"/>
    </source>
</evidence>
<organism evidence="1 2">
    <name type="scientific">Bauhinia variegata</name>
    <name type="common">Purple orchid tree</name>
    <name type="synonym">Phanera variegata</name>
    <dbReference type="NCBI Taxonomy" id="167791"/>
    <lineage>
        <taxon>Eukaryota</taxon>
        <taxon>Viridiplantae</taxon>
        <taxon>Streptophyta</taxon>
        <taxon>Embryophyta</taxon>
        <taxon>Tracheophyta</taxon>
        <taxon>Spermatophyta</taxon>
        <taxon>Magnoliopsida</taxon>
        <taxon>eudicotyledons</taxon>
        <taxon>Gunneridae</taxon>
        <taxon>Pentapetalae</taxon>
        <taxon>rosids</taxon>
        <taxon>fabids</taxon>
        <taxon>Fabales</taxon>
        <taxon>Fabaceae</taxon>
        <taxon>Cercidoideae</taxon>
        <taxon>Cercideae</taxon>
        <taxon>Bauhiniinae</taxon>
        <taxon>Bauhinia</taxon>
    </lineage>
</organism>
<name>A0ACB9KFH4_BAUVA</name>
<sequence>MKTFKTLFLFAMLMALVITLSSATSSEEEELPNTNENEEPTSLRGTSRFLAQKKARSALTCDKYPKLCHVKGSAGPDCCNNKCVNLSTDRFNCGKCGKKCGYSKICCDGKCVNPMTNEKHCGKCGNKCDKASSCLYGMCSYE</sequence>
<evidence type="ECO:0000313" key="1">
    <source>
        <dbReference type="EMBL" id="KAI4295943.1"/>
    </source>
</evidence>
<protein>
    <submittedName>
        <fullName evidence="1">Uncharacterized protein</fullName>
    </submittedName>
</protein>
<keyword evidence="2" id="KW-1185">Reference proteome</keyword>
<accession>A0ACB9KFH4</accession>
<comment type="caution">
    <text evidence="1">The sequence shown here is derived from an EMBL/GenBank/DDBJ whole genome shotgun (WGS) entry which is preliminary data.</text>
</comment>
<dbReference type="Proteomes" id="UP000828941">
    <property type="component" value="Chromosome 14"/>
</dbReference>
<proteinExistence type="predicted"/>